<dbReference type="SMART" id="SM00185">
    <property type="entry name" value="ARM"/>
    <property type="match status" value="4"/>
</dbReference>
<dbReference type="InterPro" id="IPR011989">
    <property type="entry name" value="ARM-like"/>
</dbReference>
<dbReference type="InterPro" id="IPR045210">
    <property type="entry name" value="RING-Ubox_PUB"/>
</dbReference>
<keyword evidence="5" id="KW-0677">Repeat</keyword>
<feature type="repeat" description="ARM" evidence="7">
    <location>
        <begin position="307"/>
        <end position="349"/>
    </location>
</feature>
<evidence type="ECO:0000256" key="4">
    <source>
        <dbReference type="ARBA" id="ARBA00022679"/>
    </source>
</evidence>
<dbReference type="InterPro" id="IPR058678">
    <property type="entry name" value="ARM_PUB"/>
</dbReference>
<keyword evidence="4" id="KW-0808">Transferase</keyword>
<comment type="catalytic activity">
    <reaction evidence="1">
        <text>S-ubiquitinyl-[E2 ubiquitin-conjugating enzyme]-L-cysteine + [acceptor protein]-L-lysine = [E2 ubiquitin-conjugating enzyme]-L-cysteine + N(6)-ubiquitinyl-[acceptor protein]-L-lysine.</text>
        <dbReference type="EC" id="2.3.2.27"/>
    </reaction>
</comment>
<feature type="domain" description="U-box" evidence="8">
    <location>
        <begin position="163"/>
        <end position="237"/>
    </location>
</feature>
<dbReference type="InterPro" id="IPR000225">
    <property type="entry name" value="Armadillo"/>
</dbReference>
<organism evidence="9 10">
    <name type="scientific">Cinchona calisaya</name>
    <dbReference type="NCBI Taxonomy" id="153742"/>
    <lineage>
        <taxon>Eukaryota</taxon>
        <taxon>Viridiplantae</taxon>
        <taxon>Streptophyta</taxon>
        <taxon>Embryophyta</taxon>
        <taxon>Tracheophyta</taxon>
        <taxon>Spermatophyta</taxon>
        <taxon>Magnoliopsida</taxon>
        <taxon>eudicotyledons</taxon>
        <taxon>Gunneridae</taxon>
        <taxon>Pentapetalae</taxon>
        <taxon>asterids</taxon>
        <taxon>lamiids</taxon>
        <taxon>Gentianales</taxon>
        <taxon>Rubiaceae</taxon>
        <taxon>Cinchonoideae</taxon>
        <taxon>Cinchoneae</taxon>
        <taxon>Cinchona</taxon>
    </lineage>
</organism>
<dbReference type="Pfam" id="PF04564">
    <property type="entry name" value="U-box"/>
    <property type="match status" value="1"/>
</dbReference>
<keyword evidence="6" id="KW-0833">Ubl conjugation pathway</keyword>
<dbReference type="PANTHER" id="PTHR23315">
    <property type="entry name" value="U BOX DOMAIN-CONTAINING"/>
    <property type="match status" value="1"/>
</dbReference>
<gene>
    <name evidence="9" type="ORF">ACH5RR_035652</name>
</gene>
<dbReference type="InterPro" id="IPR016024">
    <property type="entry name" value="ARM-type_fold"/>
</dbReference>
<dbReference type="AlphaFoldDB" id="A0ABD2Y214"/>
<protein>
    <recommendedName>
        <fullName evidence="3">RING-type E3 ubiquitin transferase</fullName>
        <ecNumber evidence="3">2.3.2.27</ecNumber>
    </recommendedName>
</protein>
<dbReference type="SUPFAM" id="SSF57850">
    <property type="entry name" value="RING/U-box"/>
    <property type="match status" value="1"/>
</dbReference>
<evidence type="ECO:0000256" key="3">
    <source>
        <dbReference type="ARBA" id="ARBA00012483"/>
    </source>
</evidence>
<dbReference type="SUPFAM" id="SSF48371">
    <property type="entry name" value="ARM repeat"/>
    <property type="match status" value="1"/>
</dbReference>
<dbReference type="SMART" id="SM00504">
    <property type="entry name" value="Ubox"/>
    <property type="match status" value="1"/>
</dbReference>
<accession>A0ABD2Y214</accession>
<dbReference type="EC" id="2.3.2.27" evidence="3"/>
<dbReference type="InterPro" id="IPR003613">
    <property type="entry name" value="Ubox_domain"/>
</dbReference>
<sequence>MLMQSEIASDEFRVLMRAMGVALDVLPLEEMDVGDEVKELVEFVREQALTMKFEVEVKDQRVFRKVYWILDHFEGGINPESSNMRRVLEYLGIGNWSECNREVKFLEAEIGLEWQTEKKTHLGLLSSLMGFMIYCRSTLFGVVDREINKQSDNADSNEIIKFLNADDLRCPITLEFMTDPVTLATGHTYEQSSITKWFRAGNPTCPKTGERLLSTDFVPNSVLKQIINQFCSENGIPFTDSIGRARNVTKIAVAGSLAADQAVKLLANFLVGRLVGSKNQEQNKAAYEIRLLTKTSIFNRSCLVEAGAIPPLLNLLSSDDPSMQDNAMASLLNLSKFSRSKKIIVDHGGLILILNVLKQGMKMEARQHAAGIFFYLASVEEYRMLIGEIPEAISALVELLRDGMDRGKKNALVTIFGLLICPENHWKVLAAGLIPLLVDLFRSCEREDLITDSLAVLATLADKPDGTTAILSSGALPIIVEVLGSSNLMAAREYCVSLLLSFCIHGGDNAVPILAKNPSLMGLLYSQLTDGTSRASKKASSLIKILHNFNERSSFVSSIPAFPQERFIHVW</sequence>
<evidence type="ECO:0000256" key="2">
    <source>
        <dbReference type="ARBA" id="ARBA00004906"/>
    </source>
</evidence>
<comment type="pathway">
    <text evidence="2">Protein modification; protein ubiquitination.</text>
</comment>
<evidence type="ECO:0000256" key="1">
    <source>
        <dbReference type="ARBA" id="ARBA00000900"/>
    </source>
</evidence>
<dbReference type="Pfam" id="PF25598">
    <property type="entry name" value="ARM_PUB"/>
    <property type="match status" value="1"/>
</dbReference>
<dbReference type="CDD" id="cd16664">
    <property type="entry name" value="RING-Ubox_PUB"/>
    <property type="match status" value="1"/>
</dbReference>
<proteinExistence type="predicted"/>
<dbReference type="PROSITE" id="PS50176">
    <property type="entry name" value="ARM_REPEAT"/>
    <property type="match status" value="2"/>
</dbReference>
<dbReference type="InterPro" id="IPR013083">
    <property type="entry name" value="Znf_RING/FYVE/PHD"/>
</dbReference>
<evidence type="ECO:0000313" key="10">
    <source>
        <dbReference type="Proteomes" id="UP001630127"/>
    </source>
</evidence>
<name>A0ABD2Y214_9GENT</name>
<comment type="caution">
    <text evidence="9">The sequence shown here is derived from an EMBL/GenBank/DDBJ whole genome shotgun (WGS) entry which is preliminary data.</text>
</comment>
<dbReference type="Proteomes" id="UP001630127">
    <property type="component" value="Unassembled WGS sequence"/>
</dbReference>
<dbReference type="GO" id="GO:0010029">
    <property type="term" value="P:regulation of seed germination"/>
    <property type="evidence" value="ECO:0007669"/>
    <property type="project" value="UniProtKB-ARBA"/>
</dbReference>
<dbReference type="FunFam" id="1.25.10.10:FF:000485">
    <property type="entry name" value="RING-type E3 ubiquitin transferase"/>
    <property type="match status" value="1"/>
</dbReference>
<evidence type="ECO:0000256" key="7">
    <source>
        <dbReference type="PROSITE-ProRule" id="PRU00259"/>
    </source>
</evidence>
<evidence type="ECO:0000259" key="8">
    <source>
        <dbReference type="PROSITE" id="PS51698"/>
    </source>
</evidence>
<keyword evidence="10" id="KW-1185">Reference proteome</keyword>
<dbReference type="PANTHER" id="PTHR23315:SF307">
    <property type="entry name" value="U-BOX DOMAIN-CONTAINING PROTEIN 19"/>
    <property type="match status" value="1"/>
</dbReference>
<evidence type="ECO:0000313" key="9">
    <source>
        <dbReference type="EMBL" id="KAL3501203.1"/>
    </source>
</evidence>
<dbReference type="Gene3D" id="3.30.40.10">
    <property type="entry name" value="Zinc/RING finger domain, C3HC4 (zinc finger)"/>
    <property type="match status" value="1"/>
</dbReference>
<dbReference type="FunFam" id="3.30.40.10:FF:000442">
    <property type="entry name" value="RING-type E3 ubiquitin transferase"/>
    <property type="match status" value="1"/>
</dbReference>
<evidence type="ECO:0000256" key="5">
    <source>
        <dbReference type="ARBA" id="ARBA00022737"/>
    </source>
</evidence>
<dbReference type="Gene3D" id="1.25.10.10">
    <property type="entry name" value="Leucine-rich Repeat Variant"/>
    <property type="match status" value="1"/>
</dbReference>
<dbReference type="PROSITE" id="PS51698">
    <property type="entry name" value="U_BOX"/>
    <property type="match status" value="1"/>
</dbReference>
<evidence type="ECO:0000256" key="6">
    <source>
        <dbReference type="ARBA" id="ARBA00022786"/>
    </source>
</evidence>
<reference evidence="9 10" key="1">
    <citation type="submission" date="2024-11" db="EMBL/GenBank/DDBJ databases">
        <title>A near-complete genome assembly of Cinchona calisaya.</title>
        <authorList>
            <person name="Lian D.C."/>
            <person name="Zhao X.W."/>
            <person name="Wei L."/>
        </authorList>
    </citation>
    <scope>NUCLEOTIDE SEQUENCE [LARGE SCALE GENOMIC DNA]</scope>
    <source>
        <tissue evidence="9">Nenye</tissue>
    </source>
</reference>
<dbReference type="EMBL" id="JBJUIK010000015">
    <property type="protein sequence ID" value="KAL3501203.1"/>
    <property type="molecule type" value="Genomic_DNA"/>
</dbReference>
<feature type="repeat" description="ARM" evidence="7">
    <location>
        <begin position="432"/>
        <end position="475"/>
    </location>
</feature>
<dbReference type="GO" id="GO:0061630">
    <property type="term" value="F:ubiquitin protein ligase activity"/>
    <property type="evidence" value="ECO:0007669"/>
    <property type="project" value="UniProtKB-EC"/>
</dbReference>